<dbReference type="Proteomes" id="UP001500037">
    <property type="component" value="Unassembled WGS sequence"/>
</dbReference>
<evidence type="ECO:0000313" key="1">
    <source>
        <dbReference type="EMBL" id="GAA1241529.1"/>
    </source>
</evidence>
<dbReference type="Pfam" id="PF00702">
    <property type="entry name" value="Hydrolase"/>
    <property type="match status" value="1"/>
</dbReference>
<keyword evidence="2" id="KW-1185">Reference proteome</keyword>
<dbReference type="SFLD" id="SFLDS00003">
    <property type="entry name" value="Haloacid_Dehalogenase"/>
    <property type="match status" value="1"/>
</dbReference>
<dbReference type="InterPro" id="IPR023214">
    <property type="entry name" value="HAD_sf"/>
</dbReference>
<proteinExistence type="predicted"/>
<organism evidence="1 2">
    <name type="scientific">Kitasatospora nipponensis</name>
    <dbReference type="NCBI Taxonomy" id="258049"/>
    <lineage>
        <taxon>Bacteria</taxon>
        <taxon>Bacillati</taxon>
        <taxon>Actinomycetota</taxon>
        <taxon>Actinomycetes</taxon>
        <taxon>Kitasatosporales</taxon>
        <taxon>Streptomycetaceae</taxon>
        <taxon>Kitasatospora</taxon>
    </lineage>
</organism>
<dbReference type="SUPFAM" id="SSF56784">
    <property type="entry name" value="HAD-like"/>
    <property type="match status" value="1"/>
</dbReference>
<dbReference type="EMBL" id="BAAALF010000057">
    <property type="protein sequence ID" value="GAA1241529.1"/>
    <property type="molecule type" value="Genomic_DNA"/>
</dbReference>
<dbReference type="GO" id="GO:0016787">
    <property type="term" value="F:hydrolase activity"/>
    <property type="evidence" value="ECO:0007669"/>
    <property type="project" value="UniProtKB-KW"/>
</dbReference>
<dbReference type="InterPro" id="IPR023198">
    <property type="entry name" value="PGP-like_dom2"/>
</dbReference>
<reference evidence="1 2" key="1">
    <citation type="journal article" date="2019" name="Int. J. Syst. Evol. Microbiol.">
        <title>The Global Catalogue of Microorganisms (GCM) 10K type strain sequencing project: providing services to taxonomists for standard genome sequencing and annotation.</title>
        <authorList>
            <consortium name="The Broad Institute Genomics Platform"/>
            <consortium name="The Broad Institute Genome Sequencing Center for Infectious Disease"/>
            <person name="Wu L."/>
            <person name="Ma J."/>
        </authorList>
    </citation>
    <scope>NUCLEOTIDE SEQUENCE [LARGE SCALE GENOMIC DNA]</scope>
    <source>
        <strain evidence="1 2">JCM 13004</strain>
    </source>
</reference>
<sequence>MGPPGGGSGPRSTCCPAVGHPVVSGSGYRSGVRTHIVWDWNGTLFHDMEAVVDASNAAFASVGGEPLTIEQYRALYEIPIPRFYQRVLGFQPSGAEWERLDAAFQDRYAQVSGDCALTEGAAELLAGWSAAGGTQSLLSMYAHEKLVPTVLRFGIERHFLRVDGRTGPSHGQKAASLVRHLAALGPAVDPARTVLIGDAADDALAALEVGAHAVLYTGGSHVRENLEPVGVPVVDSLAEAVELARKITA</sequence>
<dbReference type="PANTHER" id="PTHR43434">
    <property type="entry name" value="PHOSPHOGLYCOLATE PHOSPHATASE"/>
    <property type="match status" value="1"/>
</dbReference>
<keyword evidence="1" id="KW-0378">Hydrolase</keyword>
<evidence type="ECO:0000313" key="2">
    <source>
        <dbReference type="Proteomes" id="UP001500037"/>
    </source>
</evidence>
<accession>A0ABN1WDF8</accession>
<protein>
    <submittedName>
        <fullName evidence="1">HAD-IA family hydrolase</fullName>
    </submittedName>
</protein>
<gene>
    <name evidence="1" type="ORF">GCM10009665_35360</name>
</gene>
<dbReference type="InterPro" id="IPR036412">
    <property type="entry name" value="HAD-like_sf"/>
</dbReference>
<dbReference type="Gene3D" id="1.10.150.240">
    <property type="entry name" value="Putative phosphatase, domain 2"/>
    <property type="match status" value="1"/>
</dbReference>
<name>A0ABN1WDF8_9ACTN</name>
<comment type="caution">
    <text evidence="1">The sequence shown here is derived from an EMBL/GenBank/DDBJ whole genome shotgun (WGS) entry which is preliminary data.</text>
</comment>
<dbReference type="SFLD" id="SFLDG01129">
    <property type="entry name" value="C1.5:_HAD__Beta-PGM__Phosphata"/>
    <property type="match status" value="1"/>
</dbReference>
<dbReference type="PANTHER" id="PTHR43434:SF1">
    <property type="entry name" value="PHOSPHOGLYCOLATE PHOSPHATASE"/>
    <property type="match status" value="1"/>
</dbReference>
<dbReference type="Gene3D" id="3.40.50.1000">
    <property type="entry name" value="HAD superfamily/HAD-like"/>
    <property type="match status" value="1"/>
</dbReference>
<dbReference type="InterPro" id="IPR050155">
    <property type="entry name" value="HAD-like_hydrolase_sf"/>
</dbReference>